<sequence>MAEPKPFTIAKLFTDLTGQNVNFTQILKAPLTKAAQAYGVYLIKPMDSIRVVQVDLPLLGSLGGALLGLPSQTVKESLAAPALDEPLRDAIHEVLNVASTIVSIDDRAVFQTMHFGVDSLPTGVADSLKNPAFRSYFTVTMNGYEGGAFSIFAPI</sequence>
<evidence type="ECO:0000313" key="1">
    <source>
        <dbReference type="EMBL" id="MBB5059145.1"/>
    </source>
</evidence>
<dbReference type="EMBL" id="JACHIP010000005">
    <property type="protein sequence ID" value="MBB5059145.1"/>
    <property type="molecule type" value="Genomic_DNA"/>
</dbReference>
<name>A0A7W7ZFU2_9BACT</name>
<comment type="caution">
    <text evidence="1">The sequence shown here is derived from an EMBL/GenBank/DDBJ whole genome shotgun (WGS) entry which is preliminary data.</text>
</comment>
<organism evidence="1 2">
    <name type="scientific">Granulicella aggregans</name>
    <dbReference type="NCBI Taxonomy" id="474949"/>
    <lineage>
        <taxon>Bacteria</taxon>
        <taxon>Pseudomonadati</taxon>
        <taxon>Acidobacteriota</taxon>
        <taxon>Terriglobia</taxon>
        <taxon>Terriglobales</taxon>
        <taxon>Acidobacteriaceae</taxon>
        <taxon>Granulicella</taxon>
    </lineage>
</organism>
<gene>
    <name evidence="1" type="ORF">HDF16_003868</name>
</gene>
<accession>A0A7W7ZFU2</accession>
<dbReference type="RefSeq" id="WP_184220083.1">
    <property type="nucleotide sequence ID" value="NZ_JACHIP010000005.1"/>
</dbReference>
<reference evidence="1 2" key="1">
    <citation type="submission" date="2020-08" db="EMBL/GenBank/DDBJ databases">
        <title>Genomic Encyclopedia of Type Strains, Phase IV (KMG-V): Genome sequencing to study the core and pangenomes of soil and plant-associated prokaryotes.</title>
        <authorList>
            <person name="Whitman W."/>
        </authorList>
    </citation>
    <scope>NUCLEOTIDE SEQUENCE [LARGE SCALE GENOMIC DNA]</scope>
    <source>
        <strain evidence="1 2">M8UP14</strain>
    </source>
</reference>
<dbReference type="Proteomes" id="UP000540989">
    <property type="component" value="Unassembled WGS sequence"/>
</dbReference>
<evidence type="ECO:0008006" key="3">
    <source>
        <dbReference type="Google" id="ProtNLM"/>
    </source>
</evidence>
<protein>
    <recommendedName>
        <fullName evidence="3">Chemotaxis phosphatase CheX-like domain-containing protein</fullName>
    </recommendedName>
</protein>
<evidence type="ECO:0000313" key="2">
    <source>
        <dbReference type="Proteomes" id="UP000540989"/>
    </source>
</evidence>
<dbReference type="AlphaFoldDB" id="A0A7W7ZFU2"/>
<proteinExistence type="predicted"/>
<keyword evidence="2" id="KW-1185">Reference proteome</keyword>